<dbReference type="InterPro" id="IPR005119">
    <property type="entry name" value="LysR_subst-bd"/>
</dbReference>
<name>E6UUK2_VARPE</name>
<dbReference type="Gene3D" id="1.10.10.10">
    <property type="entry name" value="Winged helix-like DNA-binding domain superfamily/Winged helix DNA-binding domain"/>
    <property type="match status" value="1"/>
</dbReference>
<reference evidence="7" key="1">
    <citation type="submission" date="2010-12" db="EMBL/GenBank/DDBJ databases">
        <title>Complete sequence of Variovorax paradoxus EPS.</title>
        <authorList>
            <consortium name="US DOE Joint Genome Institute"/>
            <person name="Lucas S."/>
            <person name="Copeland A."/>
            <person name="Lapidus A."/>
            <person name="Cheng J.-F."/>
            <person name="Goodwin L."/>
            <person name="Pitluck S."/>
            <person name="Teshima H."/>
            <person name="Detter J.C."/>
            <person name="Han C."/>
            <person name="Tapia R."/>
            <person name="Land M."/>
            <person name="Hauser L."/>
            <person name="Kyrpides N."/>
            <person name="Ivanova N."/>
            <person name="Ovchinnikova G."/>
            <person name="Orwin P."/>
            <person name="Han J.-I.G."/>
            <person name="Woyke T."/>
        </authorList>
    </citation>
    <scope>NUCLEOTIDE SEQUENCE [LARGE SCALE GENOMIC DNA]</scope>
    <source>
        <strain evidence="7">EPS</strain>
    </source>
</reference>
<protein>
    <submittedName>
        <fullName evidence="6">Transcriptional regulator, LysR family</fullName>
    </submittedName>
</protein>
<dbReference type="eggNOG" id="COG0583">
    <property type="taxonomic scope" value="Bacteria"/>
</dbReference>
<dbReference type="GO" id="GO:0003700">
    <property type="term" value="F:DNA-binding transcription factor activity"/>
    <property type="evidence" value="ECO:0007669"/>
    <property type="project" value="InterPro"/>
</dbReference>
<reference evidence="6 7" key="2">
    <citation type="journal article" date="2013" name="Genome Announc.">
        <title>Genome of the Root-Associated Plant Growth-Promoting Bacterium Variovorax paradoxus Strain EPS.</title>
        <authorList>
            <person name="Han J.I."/>
            <person name="Spain J.C."/>
            <person name="Leadbetter J.R."/>
            <person name="Ovchinnikova G."/>
            <person name="Goodwin L.A."/>
            <person name="Han C.S."/>
            <person name="Woyke T."/>
            <person name="Davenport K.W."/>
            <person name="Orwin P.M."/>
        </authorList>
    </citation>
    <scope>NUCLEOTIDE SEQUENCE [LARGE SCALE GENOMIC DNA]</scope>
    <source>
        <strain evidence="6 7">EPS</strain>
    </source>
</reference>
<dbReference type="EMBL" id="CP002417">
    <property type="protein sequence ID" value="ADU35171.1"/>
    <property type="molecule type" value="Genomic_DNA"/>
</dbReference>
<feature type="domain" description="HTH lysR-type" evidence="5">
    <location>
        <begin position="22"/>
        <end position="79"/>
    </location>
</feature>
<evidence type="ECO:0000313" key="7">
    <source>
        <dbReference type="Proteomes" id="UP000008917"/>
    </source>
</evidence>
<dbReference type="InterPro" id="IPR000847">
    <property type="entry name" value="LysR_HTH_N"/>
</dbReference>
<dbReference type="InterPro" id="IPR036390">
    <property type="entry name" value="WH_DNA-bd_sf"/>
</dbReference>
<comment type="similarity">
    <text evidence="1">Belongs to the LysR transcriptional regulatory family.</text>
</comment>
<dbReference type="PANTHER" id="PTHR30126">
    <property type="entry name" value="HTH-TYPE TRANSCRIPTIONAL REGULATOR"/>
    <property type="match status" value="1"/>
</dbReference>
<sequence length="322" mass="34952">MIEVFDHSFFPTHLKGPRVLKLSLEAIEVVDAIARHGSFAAAATHLNKVPSTISYAVGKLEEQLGMLLFERNGPRVSLTAAGDEMLKEGRWLLGAASDLESRMRQIATGYESELRLVHDSLIPTEALIGDIRAFEDLRCGTRLRVGCEALTGSWEALREGRADIVIAAGEGPAGGGYQAATVGSIEFAFCVAPTHPLTRLGRPLERGDLLDCNAIVVGDTARTLSDRTVGLLAGQPRITVPSMAAKVACQVAGLGHGFLPRACIANELERGTLVELPTEEPRAPEVFWLAWKTGAKGQALRWWRERMNRTLVPALLPRSFVR</sequence>
<organism evidence="6 7">
    <name type="scientific">Variovorax paradoxus (strain EPS)</name>
    <dbReference type="NCBI Taxonomy" id="595537"/>
    <lineage>
        <taxon>Bacteria</taxon>
        <taxon>Pseudomonadati</taxon>
        <taxon>Pseudomonadota</taxon>
        <taxon>Betaproteobacteria</taxon>
        <taxon>Burkholderiales</taxon>
        <taxon>Comamonadaceae</taxon>
        <taxon>Variovorax</taxon>
    </lineage>
</organism>
<dbReference type="AlphaFoldDB" id="E6UUK2"/>
<proteinExistence type="inferred from homology"/>
<dbReference type="HOGENOM" id="CLU_039613_35_1_4"/>
<dbReference type="PANTHER" id="PTHR30126:SF4">
    <property type="entry name" value="LYSR FAMILY TRANSCRIPTIONAL REGULATOR"/>
    <property type="match status" value="1"/>
</dbReference>
<dbReference type="KEGG" id="vpe:Varpa_0953"/>
<dbReference type="Pfam" id="PF00126">
    <property type="entry name" value="HTH_1"/>
    <property type="match status" value="1"/>
</dbReference>
<dbReference type="PROSITE" id="PS50931">
    <property type="entry name" value="HTH_LYSR"/>
    <property type="match status" value="1"/>
</dbReference>
<dbReference type="Pfam" id="PF03466">
    <property type="entry name" value="LysR_substrate"/>
    <property type="match status" value="1"/>
</dbReference>
<evidence type="ECO:0000256" key="2">
    <source>
        <dbReference type="ARBA" id="ARBA00023015"/>
    </source>
</evidence>
<dbReference type="InterPro" id="IPR036388">
    <property type="entry name" value="WH-like_DNA-bd_sf"/>
</dbReference>
<dbReference type="Proteomes" id="UP000008917">
    <property type="component" value="Chromosome"/>
</dbReference>
<evidence type="ECO:0000256" key="1">
    <source>
        <dbReference type="ARBA" id="ARBA00009437"/>
    </source>
</evidence>
<gene>
    <name evidence="6" type="ordered locus">Varpa_0953</name>
</gene>
<evidence type="ECO:0000256" key="3">
    <source>
        <dbReference type="ARBA" id="ARBA00023125"/>
    </source>
</evidence>
<accession>E6UUK2</accession>
<evidence type="ECO:0000259" key="5">
    <source>
        <dbReference type="PROSITE" id="PS50931"/>
    </source>
</evidence>
<dbReference type="GO" id="GO:0000976">
    <property type="term" value="F:transcription cis-regulatory region binding"/>
    <property type="evidence" value="ECO:0007669"/>
    <property type="project" value="TreeGrafter"/>
</dbReference>
<dbReference type="Gene3D" id="3.40.190.290">
    <property type="match status" value="1"/>
</dbReference>
<keyword evidence="2" id="KW-0805">Transcription regulation</keyword>
<evidence type="ECO:0000313" key="6">
    <source>
        <dbReference type="EMBL" id="ADU35171.1"/>
    </source>
</evidence>
<evidence type="ECO:0000256" key="4">
    <source>
        <dbReference type="ARBA" id="ARBA00023163"/>
    </source>
</evidence>
<keyword evidence="4" id="KW-0804">Transcription</keyword>
<dbReference type="SUPFAM" id="SSF46785">
    <property type="entry name" value="Winged helix' DNA-binding domain"/>
    <property type="match status" value="1"/>
</dbReference>
<dbReference type="STRING" id="595537.Varpa_0953"/>
<dbReference type="SUPFAM" id="SSF53850">
    <property type="entry name" value="Periplasmic binding protein-like II"/>
    <property type="match status" value="1"/>
</dbReference>
<keyword evidence="3" id="KW-0238">DNA-binding</keyword>